<comment type="caution">
    <text evidence="1">The sequence shown here is derived from an EMBL/GenBank/DDBJ whole genome shotgun (WGS) entry which is preliminary data.</text>
</comment>
<evidence type="ECO:0000313" key="2">
    <source>
        <dbReference type="Proteomes" id="UP000076489"/>
    </source>
</evidence>
<organism evidence="1 2">
    <name type="scientific">Pseudomonas fluorescens</name>
    <dbReference type="NCBI Taxonomy" id="294"/>
    <lineage>
        <taxon>Bacteria</taxon>
        <taxon>Pseudomonadati</taxon>
        <taxon>Pseudomonadota</taxon>
        <taxon>Gammaproteobacteria</taxon>
        <taxon>Pseudomonadales</taxon>
        <taxon>Pseudomonadaceae</taxon>
        <taxon>Pseudomonas</taxon>
    </lineage>
</organism>
<accession>A0A166QL54</accession>
<protein>
    <submittedName>
        <fullName evidence="1">Uncharacterized protein</fullName>
    </submittedName>
</protein>
<reference evidence="1 2" key="2">
    <citation type="journal article" date="2018" name="Nature">
        <title>Mutant phenotypes for thousands of bacterial genes of unknown function.</title>
        <authorList>
            <person name="Price M.N."/>
            <person name="Wetmore K.M."/>
            <person name="Waters R.J."/>
            <person name="Callaghan M."/>
            <person name="Ray J."/>
            <person name="Liu H."/>
            <person name="Kuehl J.V."/>
            <person name="Melnyk R.A."/>
            <person name="Lamson J.S."/>
            <person name="Suh Y."/>
            <person name="Carlson H.K."/>
            <person name="Esquivel Z."/>
            <person name="Sadeeshkumar H."/>
            <person name="Chakraborty R."/>
            <person name="Zane G.M."/>
            <person name="Rubin B.E."/>
            <person name="Wall J.D."/>
            <person name="Visel A."/>
            <person name="Bristow J."/>
            <person name="Blow M.J."/>
            <person name="Arkin A.P."/>
            <person name="Deutschbauer A.M."/>
        </authorList>
    </citation>
    <scope>NUCLEOTIDE SEQUENCE [LARGE SCALE GENOMIC DNA]</scope>
    <source>
        <strain evidence="1 2">FW300-N1B4</strain>
    </source>
</reference>
<gene>
    <name evidence="1" type="ORF">A1D17_02650</name>
</gene>
<reference evidence="2" key="1">
    <citation type="submission" date="2016-03" db="EMBL/GenBank/DDBJ databases">
        <authorList>
            <person name="Ray J."/>
            <person name="Price M."/>
            <person name="Deutschbauer A."/>
        </authorList>
    </citation>
    <scope>NUCLEOTIDE SEQUENCE [LARGE SCALE GENOMIC DNA]</scope>
    <source>
        <strain evidence="2">FW300-N1B4</strain>
    </source>
</reference>
<dbReference type="EMBL" id="LUKJ01000002">
    <property type="protein sequence ID" value="KZN20459.1"/>
    <property type="molecule type" value="Genomic_DNA"/>
</dbReference>
<sequence>MPELGTLFDSPTVIQARLTVALLTQASPASFAAVLATVLSATVPRATSMGASLVRADGQKMIFCAANALPSQSPPVKGN</sequence>
<proteinExistence type="predicted"/>
<dbReference type="AlphaFoldDB" id="A0A166QL54"/>
<name>A0A166QL54_PSEFL</name>
<evidence type="ECO:0000313" key="1">
    <source>
        <dbReference type="EMBL" id="KZN20459.1"/>
    </source>
</evidence>
<dbReference type="Proteomes" id="UP000076489">
    <property type="component" value="Unassembled WGS sequence"/>
</dbReference>